<dbReference type="EMBL" id="JAWJBA010000007">
    <property type="protein sequence ID" value="MDV2686244.1"/>
    <property type="molecule type" value="Genomic_DNA"/>
</dbReference>
<protein>
    <submittedName>
        <fullName evidence="1">Uncharacterized protein</fullName>
    </submittedName>
</protein>
<evidence type="ECO:0000313" key="2">
    <source>
        <dbReference type="Proteomes" id="UP001287282"/>
    </source>
</evidence>
<evidence type="ECO:0000313" key="1">
    <source>
        <dbReference type="EMBL" id="MDV2686244.1"/>
    </source>
</evidence>
<dbReference type="Proteomes" id="UP001287282">
    <property type="component" value="Unassembled WGS sequence"/>
</dbReference>
<name>A0ABU3XEC3_9BACI</name>
<reference evidence="1 2" key="1">
    <citation type="submission" date="2023-10" db="EMBL/GenBank/DDBJ databases">
        <title>Screening of Alkalihalobacillus lindianensis BZ-TG-R113 and Its Alleviation of Salt Stress on Rapeseed Growth.</title>
        <authorList>
            <person name="Zhao B."/>
            <person name="Guo T."/>
        </authorList>
    </citation>
    <scope>NUCLEOTIDE SEQUENCE [LARGE SCALE GENOMIC DNA]</scope>
    <source>
        <strain evidence="1 2">BZ-TG-R113</strain>
    </source>
</reference>
<keyword evidence="2" id="KW-1185">Reference proteome</keyword>
<comment type="caution">
    <text evidence="1">The sequence shown here is derived from an EMBL/GenBank/DDBJ whole genome shotgun (WGS) entry which is preliminary data.</text>
</comment>
<gene>
    <name evidence="1" type="ORF">RYX56_17900</name>
</gene>
<sequence length="78" mass="8785">MAMCPACNGLISSMRACDGCGQSLKIYGRIYDYQDDYSAYEEYDLTNETKSPTQENGCPHYVGCEACKSSYIYIFMES</sequence>
<organism evidence="1 2">
    <name type="scientific">Alkalihalophilus lindianensis</name>
    <dbReference type="NCBI Taxonomy" id="1630542"/>
    <lineage>
        <taxon>Bacteria</taxon>
        <taxon>Bacillati</taxon>
        <taxon>Bacillota</taxon>
        <taxon>Bacilli</taxon>
        <taxon>Bacillales</taxon>
        <taxon>Bacillaceae</taxon>
        <taxon>Alkalihalophilus</taxon>
    </lineage>
</organism>
<proteinExistence type="predicted"/>
<dbReference type="RefSeq" id="WP_317123408.1">
    <property type="nucleotide sequence ID" value="NZ_JAWJBA010000007.1"/>
</dbReference>
<accession>A0ABU3XEC3</accession>